<dbReference type="InterPro" id="IPR039582">
    <property type="entry name" value="THTPA"/>
</dbReference>
<dbReference type="InterPro" id="IPR012177">
    <property type="entry name" value="ThTPase_euk"/>
</dbReference>
<proteinExistence type="predicted"/>
<dbReference type="CDD" id="cd07758">
    <property type="entry name" value="ThTPase"/>
    <property type="match status" value="1"/>
</dbReference>
<accession>A0A0D2A097</accession>
<dbReference type="PANTHER" id="PTHR14586">
    <property type="entry name" value="THIAMINE-TRIPHOSPHATASE"/>
    <property type="match status" value="1"/>
</dbReference>
<evidence type="ECO:0000313" key="2">
    <source>
        <dbReference type="Proteomes" id="UP000053328"/>
    </source>
</evidence>
<dbReference type="GO" id="GO:0000287">
    <property type="term" value="F:magnesium ion binding"/>
    <property type="evidence" value="ECO:0007669"/>
    <property type="project" value="TreeGrafter"/>
</dbReference>
<protein>
    <submittedName>
        <fullName evidence="1">Uncharacterized protein</fullName>
    </submittedName>
</protein>
<gene>
    <name evidence="1" type="ORF">PV08_02700</name>
</gene>
<dbReference type="Proteomes" id="UP000053328">
    <property type="component" value="Unassembled WGS sequence"/>
</dbReference>
<dbReference type="InterPro" id="IPR033469">
    <property type="entry name" value="CYTH-like_dom_sf"/>
</dbReference>
<reference evidence="1 2" key="1">
    <citation type="submission" date="2015-01" db="EMBL/GenBank/DDBJ databases">
        <title>The Genome Sequence of Exophiala spinifera CBS89968.</title>
        <authorList>
            <consortium name="The Broad Institute Genomics Platform"/>
            <person name="Cuomo C."/>
            <person name="de Hoog S."/>
            <person name="Gorbushina A."/>
            <person name="Stielow B."/>
            <person name="Teixiera M."/>
            <person name="Abouelleil A."/>
            <person name="Chapman S.B."/>
            <person name="Priest M."/>
            <person name="Young S.K."/>
            <person name="Wortman J."/>
            <person name="Nusbaum C."/>
            <person name="Birren B."/>
        </authorList>
    </citation>
    <scope>NUCLEOTIDE SEQUENCE [LARGE SCALE GENOMIC DNA]</scope>
    <source>
        <strain evidence="1 2">CBS 89968</strain>
    </source>
</reference>
<dbReference type="AlphaFoldDB" id="A0A0D2A097"/>
<dbReference type="EMBL" id="KN847493">
    <property type="protein sequence ID" value="KIW18412.1"/>
    <property type="molecule type" value="Genomic_DNA"/>
</dbReference>
<dbReference type="RefSeq" id="XP_016238628.1">
    <property type="nucleotide sequence ID" value="XM_016377058.1"/>
</dbReference>
<dbReference type="PANTHER" id="PTHR14586:SF1">
    <property type="entry name" value="THIAMINE-TRIPHOSPHATASE"/>
    <property type="match status" value="1"/>
</dbReference>
<dbReference type="OrthoDB" id="442176at2759"/>
<organism evidence="1 2">
    <name type="scientific">Exophiala spinifera</name>
    <dbReference type="NCBI Taxonomy" id="91928"/>
    <lineage>
        <taxon>Eukaryota</taxon>
        <taxon>Fungi</taxon>
        <taxon>Dikarya</taxon>
        <taxon>Ascomycota</taxon>
        <taxon>Pezizomycotina</taxon>
        <taxon>Eurotiomycetes</taxon>
        <taxon>Chaetothyriomycetidae</taxon>
        <taxon>Chaetothyriales</taxon>
        <taxon>Herpotrichiellaceae</taxon>
        <taxon>Exophiala</taxon>
    </lineage>
</organism>
<dbReference type="GO" id="GO:0042357">
    <property type="term" value="P:thiamine diphosphate metabolic process"/>
    <property type="evidence" value="ECO:0007669"/>
    <property type="project" value="TreeGrafter"/>
</dbReference>
<dbReference type="STRING" id="91928.A0A0D2A097"/>
<dbReference type="HOGENOM" id="CLU_057907_0_0_1"/>
<dbReference type="VEuPathDB" id="FungiDB:PV08_02700"/>
<dbReference type="Gene3D" id="2.40.320.10">
    <property type="entry name" value="Hypothetical Protein Pfu-838710-001"/>
    <property type="match status" value="1"/>
</dbReference>
<dbReference type="GO" id="GO:0006772">
    <property type="term" value="P:thiamine metabolic process"/>
    <property type="evidence" value="ECO:0007669"/>
    <property type="project" value="InterPro"/>
</dbReference>
<dbReference type="GeneID" id="27329783"/>
<dbReference type="SUPFAM" id="SSF55154">
    <property type="entry name" value="CYTH-like phosphatases"/>
    <property type="match status" value="1"/>
</dbReference>
<sequence length="209" mass="23663">MGRALSNVWLEVERKFAALKCYPLRVDSGNPPFLSLTDLGSRTFHDTYFDLNDQLWMKGTWLRQRDGKWQMKIRRGGTYLNSQSEEVSDLDIISAHIKSLTGREYGPSQLFGLSHLASFSTFRRAWIADSAFKIVLDQTDFGHTVGEVELEAQMDVQGADEIQMATKAMDKRIAAFLQHYVWAFSSEAPVGKLSAYFAHQSLQRASISS</sequence>
<dbReference type="GO" id="GO:0050333">
    <property type="term" value="F:thiamine triphosphate phosphatase activity"/>
    <property type="evidence" value="ECO:0007669"/>
    <property type="project" value="InterPro"/>
</dbReference>
<evidence type="ECO:0000313" key="1">
    <source>
        <dbReference type="EMBL" id="KIW18412.1"/>
    </source>
</evidence>
<keyword evidence="2" id="KW-1185">Reference proteome</keyword>
<name>A0A0D2A097_9EURO</name>